<organism evidence="2 3">
    <name type="scientific">Paraphoma chrysanthemicola</name>
    <dbReference type="NCBI Taxonomy" id="798071"/>
    <lineage>
        <taxon>Eukaryota</taxon>
        <taxon>Fungi</taxon>
        <taxon>Dikarya</taxon>
        <taxon>Ascomycota</taxon>
        <taxon>Pezizomycotina</taxon>
        <taxon>Dothideomycetes</taxon>
        <taxon>Pleosporomycetidae</taxon>
        <taxon>Pleosporales</taxon>
        <taxon>Pleosporineae</taxon>
        <taxon>Phaeosphaeriaceae</taxon>
        <taxon>Paraphoma</taxon>
    </lineage>
</organism>
<feature type="compositionally biased region" description="Basic and acidic residues" evidence="1">
    <location>
        <begin position="150"/>
        <end position="161"/>
    </location>
</feature>
<evidence type="ECO:0000313" key="3">
    <source>
        <dbReference type="Proteomes" id="UP000813461"/>
    </source>
</evidence>
<protein>
    <submittedName>
        <fullName evidence="2">Uncharacterized protein</fullName>
    </submittedName>
</protein>
<feature type="region of interest" description="Disordered" evidence="1">
    <location>
        <begin position="385"/>
        <end position="408"/>
    </location>
</feature>
<dbReference type="Proteomes" id="UP000813461">
    <property type="component" value="Unassembled WGS sequence"/>
</dbReference>
<dbReference type="AlphaFoldDB" id="A0A8K0R0M6"/>
<feature type="region of interest" description="Disordered" evidence="1">
    <location>
        <begin position="255"/>
        <end position="284"/>
    </location>
</feature>
<sequence>MCACFLTAKLARATCTGEITRCIAHHVWVTCRSIVALLFVGKMSGGEHHGRMRANSCRRREQSMSQVLVMQLTAGRGVEPRISAAHERRSAELVRALRLIVDANEMATDEGRDKARWLARRANENGSGRGRAPARLVLMRAGSIRDRRTFKQTPGRHEARRAQRIARPQRQTGGGSVPGTRARISVVLIRRLEGCKRVWRAGDLRIRSGESHVALASQRRHPHVFSKASTLGWRPGRLHMMTWWWQRTAAGCSDAQLEQRSSNSNQRARRDVSRKKAQRPTQQHGVLSYIKTRERPRRAAVLAGRRAERQCQFCECAANCDTDAAPSHRIAKQSNAQHCKAPASAPTALHTLARGSPLRCAALRLCSVVPIVVVVLHCAPSDRRLQSNPVQSSPVQPQRPPDAAAAVL</sequence>
<accession>A0A8K0R0M6</accession>
<proteinExistence type="predicted"/>
<comment type="caution">
    <text evidence="2">The sequence shown here is derived from an EMBL/GenBank/DDBJ whole genome shotgun (WGS) entry which is preliminary data.</text>
</comment>
<evidence type="ECO:0000313" key="2">
    <source>
        <dbReference type="EMBL" id="KAH7078323.1"/>
    </source>
</evidence>
<evidence type="ECO:0000256" key="1">
    <source>
        <dbReference type="SAM" id="MobiDB-lite"/>
    </source>
</evidence>
<dbReference type="EMBL" id="JAGMVJ010000017">
    <property type="protein sequence ID" value="KAH7078323.1"/>
    <property type="molecule type" value="Genomic_DNA"/>
</dbReference>
<feature type="region of interest" description="Disordered" evidence="1">
    <location>
        <begin position="150"/>
        <end position="179"/>
    </location>
</feature>
<gene>
    <name evidence="2" type="ORF">FB567DRAFT_552326</name>
</gene>
<keyword evidence="3" id="KW-1185">Reference proteome</keyword>
<name>A0A8K0R0M6_9PLEO</name>
<feature type="compositionally biased region" description="Low complexity" evidence="1">
    <location>
        <begin position="386"/>
        <end position="396"/>
    </location>
</feature>
<reference evidence="2" key="1">
    <citation type="journal article" date="2021" name="Nat. Commun.">
        <title>Genetic determinants of endophytism in the Arabidopsis root mycobiome.</title>
        <authorList>
            <person name="Mesny F."/>
            <person name="Miyauchi S."/>
            <person name="Thiergart T."/>
            <person name="Pickel B."/>
            <person name="Atanasova L."/>
            <person name="Karlsson M."/>
            <person name="Huettel B."/>
            <person name="Barry K.W."/>
            <person name="Haridas S."/>
            <person name="Chen C."/>
            <person name="Bauer D."/>
            <person name="Andreopoulos W."/>
            <person name="Pangilinan J."/>
            <person name="LaButti K."/>
            <person name="Riley R."/>
            <person name="Lipzen A."/>
            <person name="Clum A."/>
            <person name="Drula E."/>
            <person name="Henrissat B."/>
            <person name="Kohler A."/>
            <person name="Grigoriev I.V."/>
            <person name="Martin F.M."/>
            <person name="Hacquard S."/>
        </authorList>
    </citation>
    <scope>NUCLEOTIDE SEQUENCE</scope>
    <source>
        <strain evidence="2">MPI-SDFR-AT-0120</strain>
    </source>
</reference>